<evidence type="ECO:0000256" key="4">
    <source>
        <dbReference type="ARBA" id="ARBA00022801"/>
    </source>
</evidence>
<evidence type="ECO:0000313" key="9">
    <source>
        <dbReference type="Proteomes" id="UP000715095"/>
    </source>
</evidence>
<proteinExistence type="inferred from homology"/>
<dbReference type="Proteomes" id="UP000715095">
    <property type="component" value="Unassembled WGS sequence"/>
</dbReference>
<keyword evidence="4 6" id="KW-0378">Hydrolase</keyword>
<gene>
    <name evidence="6" type="primary">xseB</name>
    <name evidence="8" type="ORF">H6A60_05390</name>
</gene>
<comment type="similarity">
    <text evidence="1 6">Belongs to the XseB family.</text>
</comment>
<keyword evidence="9" id="KW-1185">Reference proteome</keyword>
<evidence type="ECO:0000256" key="6">
    <source>
        <dbReference type="HAMAP-Rule" id="MF_00337"/>
    </source>
</evidence>
<reference evidence="8 9" key="1">
    <citation type="journal article" date="2021" name="Sci. Rep.">
        <title>The distribution of antibiotic resistance genes in chicken gut microbiota commensals.</title>
        <authorList>
            <person name="Juricova H."/>
            <person name="Matiasovicova J."/>
            <person name="Kubasova T."/>
            <person name="Cejkova D."/>
            <person name="Rychlik I."/>
        </authorList>
    </citation>
    <scope>NUCLEOTIDE SEQUENCE [LARGE SCALE GENOMIC DNA]</scope>
    <source>
        <strain evidence="8 9">An829</strain>
    </source>
</reference>
<dbReference type="EMBL" id="JACJJC010000006">
    <property type="protein sequence ID" value="MBM6703918.1"/>
    <property type="molecule type" value="Genomic_DNA"/>
</dbReference>
<dbReference type="NCBIfam" id="NF002139">
    <property type="entry name" value="PRK00977.1-3"/>
    <property type="match status" value="1"/>
</dbReference>
<dbReference type="EC" id="3.1.11.6" evidence="6"/>
<evidence type="ECO:0000256" key="5">
    <source>
        <dbReference type="ARBA" id="ARBA00022839"/>
    </source>
</evidence>
<dbReference type="Pfam" id="PF02609">
    <property type="entry name" value="Exonuc_VII_S"/>
    <property type="match status" value="1"/>
</dbReference>
<keyword evidence="3 6" id="KW-0540">Nuclease</keyword>
<dbReference type="InterPro" id="IPR003761">
    <property type="entry name" value="Exonuc_VII_S"/>
</dbReference>
<comment type="subunit">
    <text evidence="6">Heterooligomer composed of large and small subunits.</text>
</comment>
<evidence type="ECO:0000256" key="3">
    <source>
        <dbReference type="ARBA" id="ARBA00022722"/>
    </source>
</evidence>
<keyword evidence="5 6" id="KW-0269">Exonuclease</keyword>
<name>A0ABS2DRN3_9BURK</name>
<dbReference type="NCBIfam" id="TIGR01280">
    <property type="entry name" value="xseB"/>
    <property type="match status" value="1"/>
</dbReference>
<dbReference type="PANTHER" id="PTHR34137">
    <property type="entry name" value="EXODEOXYRIBONUCLEASE 7 SMALL SUBUNIT"/>
    <property type="match status" value="1"/>
</dbReference>
<comment type="subcellular location">
    <subcellularLocation>
        <location evidence="6">Cytoplasm</location>
    </subcellularLocation>
</comment>
<protein>
    <recommendedName>
        <fullName evidence="6">Exodeoxyribonuclease 7 small subunit</fullName>
        <ecNumber evidence="6">3.1.11.6</ecNumber>
    </recommendedName>
    <alternativeName>
        <fullName evidence="6">Exodeoxyribonuclease VII small subunit</fullName>
        <shortName evidence="6">Exonuclease VII small subunit</shortName>
    </alternativeName>
</protein>
<feature type="compositionally biased region" description="Basic and acidic residues" evidence="7">
    <location>
        <begin position="68"/>
        <end position="79"/>
    </location>
</feature>
<dbReference type="RefSeq" id="WP_205102384.1">
    <property type="nucleotide sequence ID" value="NZ_JACJJC010000006.1"/>
</dbReference>
<dbReference type="HAMAP" id="MF_00337">
    <property type="entry name" value="Exonuc_7_S"/>
    <property type="match status" value="1"/>
</dbReference>
<comment type="function">
    <text evidence="6">Bidirectionally degrades single-stranded DNA into large acid-insoluble oligonucleotides, which are then degraded further into small acid-soluble oligonucleotides.</text>
</comment>
<dbReference type="Gene3D" id="1.10.287.1040">
    <property type="entry name" value="Exonuclease VII, small subunit"/>
    <property type="match status" value="1"/>
</dbReference>
<keyword evidence="2 6" id="KW-0963">Cytoplasm</keyword>
<dbReference type="InterPro" id="IPR037004">
    <property type="entry name" value="Exonuc_VII_ssu_sf"/>
</dbReference>
<evidence type="ECO:0000256" key="1">
    <source>
        <dbReference type="ARBA" id="ARBA00009998"/>
    </source>
</evidence>
<comment type="caution">
    <text evidence="8">The sequence shown here is derived from an EMBL/GenBank/DDBJ whole genome shotgun (WGS) entry which is preliminary data.</text>
</comment>
<evidence type="ECO:0000256" key="2">
    <source>
        <dbReference type="ARBA" id="ARBA00022490"/>
    </source>
</evidence>
<organism evidence="8 9">
    <name type="scientific">Sutterella massiliensis</name>
    <dbReference type="NCBI Taxonomy" id="1816689"/>
    <lineage>
        <taxon>Bacteria</taxon>
        <taxon>Pseudomonadati</taxon>
        <taxon>Pseudomonadota</taxon>
        <taxon>Betaproteobacteria</taxon>
        <taxon>Burkholderiales</taxon>
        <taxon>Sutterellaceae</taxon>
        <taxon>Sutterella</taxon>
    </lineage>
</organism>
<dbReference type="PANTHER" id="PTHR34137:SF1">
    <property type="entry name" value="EXODEOXYRIBONUCLEASE 7 SMALL SUBUNIT"/>
    <property type="match status" value="1"/>
</dbReference>
<dbReference type="PIRSF" id="PIRSF006488">
    <property type="entry name" value="Exonuc_VII_S"/>
    <property type="match status" value="1"/>
</dbReference>
<evidence type="ECO:0000256" key="7">
    <source>
        <dbReference type="SAM" id="MobiDB-lite"/>
    </source>
</evidence>
<dbReference type="SUPFAM" id="SSF116842">
    <property type="entry name" value="XseB-like"/>
    <property type="match status" value="1"/>
</dbReference>
<sequence length="91" mass="9728">MTDSAQKPVEALSFEEALEELENLTAKMASGTVTLRESVAAYERGAALLERCEGELAAARGRIEALRAKNAQKTEEKTAGRASLSASDIPF</sequence>
<dbReference type="GO" id="GO:0008855">
    <property type="term" value="F:exodeoxyribonuclease VII activity"/>
    <property type="evidence" value="ECO:0007669"/>
    <property type="project" value="UniProtKB-EC"/>
</dbReference>
<feature type="region of interest" description="Disordered" evidence="7">
    <location>
        <begin position="68"/>
        <end position="91"/>
    </location>
</feature>
<accession>A0ABS2DRN3</accession>
<evidence type="ECO:0000313" key="8">
    <source>
        <dbReference type="EMBL" id="MBM6703918.1"/>
    </source>
</evidence>
<comment type="catalytic activity">
    <reaction evidence="6">
        <text>Exonucleolytic cleavage in either 5'- to 3'- or 3'- to 5'-direction to yield nucleoside 5'-phosphates.</text>
        <dbReference type="EC" id="3.1.11.6"/>
    </reaction>
</comment>